<dbReference type="STRING" id="413882.AAW51_0061"/>
<feature type="compositionally biased region" description="Basic residues" evidence="1">
    <location>
        <begin position="1"/>
        <end position="10"/>
    </location>
</feature>
<name>A0A0G3BBR0_9BURK</name>
<reference evidence="2 3" key="1">
    <citation type="submission" date="2015-05" db="EMBL/GenBank/DDBJ databases">
        <authorList>
            <person name="Tang B."/>
            <person name="Yu Y."/>
        </authorList>
    </citation>
    <scope>NUCLEOTIDE SEQUENCE [LARGE SCALE GENOMIC DNA]</scope>
    <source>
        <strain evidence="2 3">DSM 7029</strain>
    </source>
</reference>
<proteinExistence type="predicted"/>
<gene>
    <name evidence="2" type="ORF">AAW51_0061</name>
</gene>
<organism evidence="2 3">
    <name type="scientific">Caldimonas brevitalea</name>
    <dbReference type="NCBI Taxonomy" id="413882"/>
    <lineage>
        <taxon>Bacteria</taxon>
        <taxon>Pseudomonadati</taxon>
        <taxon>Pseudomonadota</taxon>
        <taxon>Betaproteobacteria</taxon>
        <taxon>Burkholderiales</taxon>
        <taxon>Sphaerotilaceae</taxon>
        <taxon>Caldimonas</taxon>
    </lineage>
</organism>
<dbReference type="KEGG" id="pbh:AAW51_0061"/>
<keyword evidence="3" id="KW-1185">Reference proteome</keyword>
<dbReference type="EMBL" id="CP011371">
    <property type="protein sequence ID" value="AKJ26752.1"/>
    <property type="molecule type" value="Genomic_DNA"/>
</dbReference>
<evidence type="ECO:0000313" key="3">
    <source>
        <dbReference type="Proteomes" id="UP000035352"/>
    </source>
</evidence>
<dbReference type="AlphaFoldDB" id="A0A0G3BBR0"/>
<protein>
    <submittedName>
        <fullName evidence="2">Uncharacterized protein</fullName>
    </submittedName>
</protein>
<evidence type="ECO:0000313" key="2">
    <source>
        <dbReference type="EMBL" id="AKJ26752.1"/>
    </source>
</evidence>
<dbReference type="RefSeq" id="WP_047193023.1">
    <property type="nucleotide sequence ID" value="NZ_CP011371.1"/>
</dbReference>
<sequence>MSQQAPKRRFGSLSLAGEMARRSRAHAPAAPQQPARGRGGWSSLIRLTPCNEESGRRSPWPSLARLCRKPSAAPAFLCTDFAPSQWFKP</sequence>
<feature type="region of interest" description="Disordered" evidence="1">
    <location>
        <begin position="1"/>
        <end position="43"/>
    </location>
</feature>
<accession>A0A0G3BBR0</accession>
<evidence type="ECO:0000256" key="1">
    <source>
        <dbReference type="SAM" id="MobiDB-lite"/>
    </source>
</evidence>
<dbReference type="Proteomes" id="UP000035352">
    <property type="component" value="Chromosome"/>
</dbReference>
<dbReference type="OrthoDB" id="8912837at2"/>
<feature type="compositionally biased region" description="Low complexity" evidence="1">
    <location>
        <begin position="26"/>
        <end position="36"/>
    </location>
</feature>